<proteinExistence type="predicted"/>
<reference evidence="1 2" key="1">
    <citation type="journal article" date="2021" name="Nat. Commun.">
        <title>Genetic determinants of endophytism in the Arabidopsis root mycobiome.</title>
        <authorList>
            <person name="Mesny F."/>
            <person name="Miyauchi S."/>
            <person name="Thiergart T."/>
            <person name="Pickel B."/>
            <person name="Atanasova L."/>
            <person name="Karlsson M."/>
            <person name="Huettel B."/>
            <person name="Barry K.W."/>
            <person name="Haridas S."/>
            <person name="Chen C."/>
            <person name="Bauer D."/>
            <person name="Andreopoulos W."/>
            <person name="Pangilinan J."/>
            <person name="LaButti K."/>
            <person name="Riley R."/>
            <person name="Lipzen A."/>
            <person name="Clum A."/>
            <person name="Drula E."/>
            <person name="Henrissat B."/>
            <person name="Kohler A."/>
            <person name="Grigoriev I.V."/>
            <person name="Martin F.M."/>
            <person name="Hacquard S."/>
        </authorList>
    </citation>
    <scope>NUCLEOTIDE SEQUENCE [LARGE SCALE GENOMIC DNA]</scope>
    <source>
        <strain evidence="1 2">MPI-SDFR-AT-0079</strain>
    </source>
</reference>
<evidence type="ECO:0000313" key="2">
    <source>
        <dbReference type="Proteomes" id="UP000724584"/>
    </source>
</evidence>
<name>A0ACB7NZA6_9PEZI</name>
<protein>
    <submittedName>
        <fullName evidence="1">Uncharacterized protein</fullName>
    </submittedName>
</protein>
<dbReference type="EMBL" id="JAGIZQ010000006">
    <property type="protein sequence ID" value="KAH6622937.1"/>
    <property type="molecule type" value="Genomic_DNA"/>
</dbReference>
<accession>A0ACB7NZA6</accession>
<evidence type="ECO:0000313" key="1">
    <source>
        <dbReference type="EMBL" id="KAH6622937.1"/>
    </source>
</evidence>
<keyword evidence="2" id="KW-1185">Reference proteome</keyword>
<dbReference type="Proteomes" id="UP000724584">
    <property type="component" value="Unassembled WGS sequence"/>
</dbReference>
<sequence>MTRKPKPAPQGDNPAAGAASKSAQAKAQDDQVMATNNSSIVSKRSVEKLYYPAEPPFFRHFVKKFQRRAPLINRGYWLRLRAIDVLVRDFLRGVKGRGRRGVVVNLGCGSDVLPWQCLTRYPEECGGVKFVDVDFPDLIERKRQTVLGTPELVGMFTGVKEAAGLAAPVVFESDQYVQIGCDLRELGTLQRGLAAAVGDFDECEFIFVAEVSITYMEREGADEVIRWASTVGRAEFVLLEQILPDGEDHPFASTMLSHFDKLNTQLKSVSTYPTVTDQHARFASRGWDSVNVRTLWQAWADEAFLSQPERLQLDEIEQFDEWEEFALFASHYCVVHARTGSDSAAVSVPFVPSNSEQVQTQVVEMHFDECSGVRGQRRFAAAMRLSQNGTNGAQESVLNVLGLGTKSRLQSCDLFRSGTVEGEEALNFGEGGPTTRMCHSLTDLGDGGVLLAGGRGSPSAPLADCWLFNKDTKTWTQTHSLPTALYRHSVVALGQSGIALLVGGRGVAEAFGGCLLYHPVGGWVDCEIVGEKPASVYGAILSCRGDSTTGIFRGVYAGGLENALVSDQILSWEANVSDINKPTIKFNRLKISGSMERDASWLLTRFGATCLQRGDKLVLLGGIARDHLLCHRDEVLLCSLEEGGITITSRLIGRVSGEEGSKPRPLFVGHSVAPMPDGRVVVVGGGATCFSMGTFWNKGVYTLRIPELGGGQEGISSPVSRWVHEKTIDIVPIQRRPPVAPKPENIGEPAQITAIPRFKLETADDFLKIVGDGKPVVLEGLDLGSCVSAWTLDYLVNKVGADRKIVIHEAATQAMDFTAKNFRYVTAEFGNFTQRIEQGDRVYLRALSHEKPSEQPALLADDFPALASDFVLPAQLSLVAENLFSSVLRMSGPVNMWLHYDVMANVYCQVGGSKRLLLFPPSDVEHLSFAPGASSSSIDVFSSLQSHRLAHTHPNEAILSPGDVLFLPPLWLHTATPTSDKSIAVNAFFKDLEGDHYAPGRDVYGNRDLAAYEKGRQDVARIANSFKKLPAEAREFYLLRLADELRTRASG</sequence>
<organism evidence="1 2">
    <name type="scientific">Chaetomium tenue</name>
    <dbReference type="NCBI Taxonomy" id="1854479"/>
    <lineage>
        <taxon>Eukaryota</taxon>
        <taxon>Fungi</taxon>
        <taxon>Dikarya</taxon>
        <taxon>Ascomycota</taxon>
        <taxon>Pezizomycotina</taxon>
        <taxon>Sordariomycetes</taxon>
        <taxon>Sordariomycetidae</taxon>
        <taxon>Sordariales</taxon>
        <taxon>Chaetomiaceae</taxon>
        <taxon>Chaetomium</taxon>
    </lineage>
</organism>
<comment type="caution">
    <text evidence="1">The sequence shown here is derived from an EMBL/GenBank/DDBJ whole genome shotgun (WGS) entry which is preliminary data.</text>
</comment>
<gene>
    <name evidence="1" type="ORF">F5144DRAFT_497966</name>
</gene>